<evidence type="ECO:0000313" key="1">
    <source>
        <dbReference type="EMBL" id="OWZ16889.1"/>
    </source>
</evidence>
<evidence type="ECO:0000313" key="2">
    <source>
        <dbReference type="Proteomes" id="UP000198211"/>
    </source>
</evidence>
<gene>
    <name evidence="1" type="ORF">PHMEG_0009259</name>
</gene>
<sequence>MESIIKVGPLKYAPRPGQGSNVAAVSPMELLHRQYIPLATCRTRKNGIPDSVMANLSMPYHPEELVSLVKPSTLALVHVCRQHIVGFTTASRSNRPKGIYQDCGVVTITDPPHLVNRPLTGSRQLLRRPDAVTSLRLHYSDGFCQL</sequence>
<name>A0A225WIF2_9STRA</name>
<protein>
    <submittedName>
        <fullName evidence="1">Uncharacterized protein</fullName>
    </submittedName>
</protein>
<organism evidence="1 2">
    <name type="scientific">Phytophthora megakarya</name>
    <dbReference type="NCBI Taxonomy" id="4795"/>
    <lineage>
        <taxon>Eukaryota</taxon>
        <taxon>Sar</taxon>
        <taxon>Stramenopiles</taxon>
        <taxon>Oomycota</taxon>
        <taxon>Peronosporomycetes</taxon>
        <taxon>Peronosporales</taxon>
        <taxon>Peronosporaceae</taxon>
        <taxon>Phytophthora</taxon>
    </lineage>
</organism>
<dbReference type="AlphaFoldDB" id="A0A225WIF2"/>
<keyword evidence="2" id="KW-1185">Reference proteome</keyword>
<dbReference type="OrthoDB" id="129501at2759"/>
<accession>A0A225WIF2</accession>
<dbReference type="EMBL" id="NBNE01000852">
    <property type="protein sequence ID" value="OWZ16889.1"/>
    <property type="molecule type" value="Genomic_DNA"/>
</dbReference>
<dbReference type="Proteomes" id="UP000198211">
    <property type="component" value="Unassembled WGS sequence"/>
</dbReference>
<reference evidence="2" key="1">
    <citation type="submission" date="2017-03" db="EMBL/GenBank/DDBJ databases">
        <title>Phytopthora megakarya and P. palmivora, two closely related causual agents of cacao black pod achieved similar genome size and gene model numbers by different mechanisms.</title>
        <authorList>
            <person name="Ali S."/>
            <person name="Shao J."/>
            <person name="Larry D.J."/>
            <person name="Kronmiller B."/>
            <person name="Shen D."/>
            <person name="Strem M.D."/>
            <person name="Melnick R.L."/>
            <person name="Guiltinan M.J."/>
            <person name="Tyler B.M."/>
            <person name="Meinhardt L.W."/>
            <person name="Bailey B.A."/>
        </authorList>
    </citation>
    <scope>NUCLEOTIDE SEQUENCE [LARGE SCALE GENOMIC DNA]</scope>
    <source>
        <strain evidence="2">zdho120</strain>
    </source>
</reference>
<comment type="caution">
    <text evidence="1">The sequence shown here is derived from an EMBL/GenBank/DDBJ whole genome shotgun (WGS) entry which is preliminary data.</text>
</comment>
<proteinExistence type="predicted"/>